<proteinExistence type="predicted"/>
<keyword evidence="3" id="KW-1185">Reference proteome</keyword>
<reference evidence="3" key="1">
    <citation type="journal article" date="2017" name="Nat. Commun.">
        <title>The North American bullfrog draft genome provides insight into hormonal regulation of long noncoding RNA.</title>
        <authorList>
            <person name="Hammond S.A."/>
            <person name="Warren R.L."/>
            <person name="Vandervalk B.P."/>
            <person name="Kucuk E."/>
            <person name="Khan H."/>
            <person name="Gibb E.A."/>
            <person name="Pandoh P."/>
            <person name="Kirk H."/>
            <person name="Zhao Y."/>
            <person name="Jones M."/>
            <person name="Mungall A.J."/>
            <person name="Coope R."/>
            <person name="Pleasance S."/>
            <person name="Moore R.A."/>
            <person name="Holt R.A."/>
            <person name="Round J.M."/>
            <person name="Ohora S."/>
            <person name="Walle B.V."/>
            <person name="Veldhoen N."/>
            <person name="Helbing C.C."/>
            <person name="Birol I."/>
        </authorList>
    </citation>
    <scope>NUCLEOTIDE SEQUENCE [LARGE SCALE GENOMIC DNA]</scope>
</reference>
<evidence type="ECO:0000313" key="3">
    <source>
        <dbReference type="Proteomes" id="UP000228934"/>
    </source>
</evidence>
<gene>
    <name evidence="2" type="ORF">AB205_0039080</name>
</gene>
<evidence type="ECO:0000313" key="2">
    <source>
        <dbReference type="EMBL" id="PIO10698.1"/>
    </source>
</evidence>
<protein>
    <submittedName>
        <fullName evidence="2">Uncharacterized protein</fullName>
    </submittedName>
</protein>
<dbReference type="AlphaFoldDB" id="A0A2G9Q501"/>
<dbReference type="Proteomes" id="UP000228934">
    <property type="component" value="Unassembled WGS sequence"/>
</dbReference>
<evidence type="ECO:0000256" key="1">
    <source>
        <dbReference type="SAM" id="MobiDB-lite"/>
    </source>
</evidence>
<feature type="compositionally biased region" description="Acidic residues" evidence="1">
    <location>
        <begin position="26"/>
        <end position="47"/>
    </location>
</feature>
<dbReference type="EMBL" id="KZ368982">
    <property type="protein sequence ID" value="PIO10698.1"/>
    <property type="molecule type" value="Genomic_DNA"/>
</dbReference>
<accession>A0A2G9Q501</accession>
<organism evidence="2 3">
    <name type="scientific">Aquarana catesbeiana</name>
    <name type="common">American bullfrog</name>
    <name type="synonym">Rana catesbeiana</name>
    <dbReference type="NCBI Taxonomy" id="8400"/>
    <lineage>
        <taxon>Eukaryota</taxon>
        <taxon>Metazoa</taxon>
        <taxon>Chordata</taxon>
        <taxon>Craniata</taxon>
        <taxon>Vertebrata</taxon>
        <taxon>Euteleostomi</taxon>
        <taxon>Amphibia</taxon>
        <taxon>Batrachia</taxon>
        <taxon>Anura</taxon>
        <taxon>Neobatrachia</taxon>
        <taxon>Ranoidea</taxon>
        <taxon>Ranidae</taxon>
        <taxon>Aquarana</taxon>
    </lineage>
</organism>
<name>A0A2G9Q501_AQUCT</name>
<feature type="region of interest" description="Disordered" evidence="1">
    <location>
        <begin position="1"/>
        <end position="54"/>
    </location>
</feature>
<sequence>MCSVIQSEGEIQEEEPEAATPTSTEAEQEVEETCPVEAAGDAEEQPDATDPGSKHNLFCIFQANIVF</sequence>